<gene>
    <name evidence="2" type="ORF">ACFOSB_18230</name>
</gene>
<evidence type="ECO:0008006" key="4">
    <source>
        <dbReference type="Google" id="ProtNLM"/>
    </source>
</evidence>
<accession>A0ABV7ZCT5</accession>
<evidence type="ECO:0000313" key="2">
    <source>
        <dbReference type="EMBL" id="MFC3834800.1"/>
    </source>
</evidence>
<feature type="signal peptide" evidence="1">
    <location>
        <begin position="1"/>
        <end position="29"/>
    </location>
</feature>
<dbReference type="RefSeq" id="WP_322472215.1">
    <property type="nucleotide sequence ID" value="NZ_JBHRZG010000024.1"/>
</dbReference>
<dbReference type="EMBL" id="JBHRZG010000024">
    <property type="protein sequence ID" value="MFC3834800.1"/>
    <property type="molecule type" value="Genomic_DNA"/>
</dbReference>
<proteinExistence type="predicted"/>
<evidence type="ECO:0000256" key="1">
    <source>
        <dbReference type="SAM" id="SignalP"/>
    </source>
</evidence>
<evidence type="ECO:0000313" key="3">
    <source>
        <dbReference type="Proteomes" id="UP001595803"/>
    </source>
</evidence>
<keyword evidence="3" id="KW-1185">Reference proteome</keyword>
<reference evidence="3" key="1">
    <citation type="journal article" date="2019" name="Int. J. Syst. Evol. Microbiol.">
        <title>The Global Catalogue of Microorganisms (GCM) 10K type strain sequencing project: providing services to taxonomists for standard genome sequencing and annotation.</title>
        <authorList>
            <consortium name="The Broad Institute Genomics Platform"/>
            <consortium name="The Broad Institute Genome Sequencing Center for Infectious Disease"/>
            <person name="Wu L."/>
            <person name="Ma J."/>
        </authorList>
    </citation>
    <scope>NUCLEOTIDE SEQUENCE [LARGE SCALE GENOMIC DNA]</scope>
    <source>
        <strain evidence="3">CCTCC AB 2017081</strain>
    </source>
</reference>
<feature type="chain" id="PRO_5047184986" description="Lipoprotein" evidence="1">
    <location>
        <begin position="30"/>
        <end position="213"/>
    </location>
</feature>
<name>A0ABV7ZCT5_9DEIO</name>
<keyword evidence="1" id="KW-0732">Signal</keyword>
<protein>
    <recommendedName>
        <fullName evidence="4">Lipoprotein</fullName>
    </recommendedName>
</protein>
<dbReference type="Proteomes" id="UP001595803">
    <property type="component" value="Unassembled WGS sequence"/>
</dbReference>
<sequence>MKRTRNWKWMGLGSVLVALCTACAPGATAGQDDAIYRMRGNVAPEAMPLTVHVDGVGTVQAVKDGGQVDYFGERLQPFELNLPAPRGPSRPLSSLWARDCRVTLSVDPSIVQILPVAQGVNGVAYSGQNLLETPPFRMWRTLPARANRASLSLLYVTHDALVNGEAACPVASGGLRTQVITFHFRAGWNITWWGPGRVSTDWERKVVWLPDAD</sequence>
<comment type="caution">
    <text evidence="2">The sequence shown here is derived from an EMBL/GenBank/DDBJ whole genome shotgun (WGS) entry which is preliminary data.</text>
</comment>
<organism evidence="2 3">
    <name type="scientific">Deinococcus rufus</name>
    <dbReference type="NCBI Taxonomy" id="2136097"/>
    <lineage>
        <taxon>Bacteria</taxon>
        <taxon>Thermotogati</taxon>
        <taxon>Deinococcota</taxon>
        <taxon>Deinococci</taxon>
        <taxon>Deinococcales</taxon>
        <taxon>Deinococcaceae</taxon>
        <taxon>Deinococcus</taxon>
    </lineage>
</organism>